<comment type="caution">
    <text evidence="1">The sequence shown here is derived from an EMBL/GenBank/DDBJ whole genome shotgun (WGS) entry which is preliminary data.</text>
</comment>
<reference evidence="1" key="2">
    <citation type="submission" date="2021-02" db="EMBL/GenBank/DDBJ databases">
        <authorList>
            <person name="Kimball J.A."/>
            <person name="Haas M.W."/>
            <person name="Macchietto M."/>
            <person name="Kono T."/>
            <person name="Duquette J."/>
            <person name="Shao M."/>
        </authorList>
    </citation>
    <scope>NUCLEOTIDE SEQUENCE</scope>
    <source>
        <tissue evidence="1">Fresh leaf tissue</tissue>
    </source>
</reference>
<keyword evidence="2" id="KW-1185">Reference proteome</keyword>
<proteinExistence type="predicted"/>
<dbReference type="AlphaFoldDB" id="A0A8J5V3J7"/>
<protein>
    <submittedName>
        <fullName evidence="1">Uncharacterized protein</fullName>
    </submittedName>
</protein>
<organism evidence="1 2">
    <name type="scientific">Zizania palustris</name>
    <name type="common">Northern wild rice</name>
    <dbReference type="NCBI Taxonomy" id="103762"/>
    <lineage>
        <taxon>Eukaryota</taxon>
        <taxon>Viridiplantae</taxon>
        <taxon>Streptophyta</taxon>
        <taxon>Embryophyta</taxon>
        <taxon>Tracheophyta</taxon>
        <taxon>Spermatophyta</taxon>
        <taxon>Magnoliopsida</taxon>
        <taxon>Liliopsida</taxon>
        <taxon>Poales</taxon>
        <taxon>Poaceae</taxon>
        <taxon>BOP clade</taxon>
        <taxon>Oryzoideae</taxon>
        <taxon>Oryzeae</taxon>
        <taxon>Zizaniinae</taxon>
        <taxon>Zizania</taxon>
    </lineage>
</organism>
<sequence>MRLRRETLEVVLEGLQRALDELREDDLGASLADAEGAIEGDEALTDIEESSGGDDDSAATSLVTESDGEADRLCGIIKSTSESPPFFQKIDEIQKSFYQNDAVDIDTSWNIIKAVDLWEGDDSATYISSLKTVNEWSPDQIRKALKKTFQLKREKCHSSWHIL</sequence>
<reference evidence="1" key="1">
    <citation type="journal article" date="2021" name="bioRxiv">
        <title>Whole Genome Assembly and Annotation of Northern Wild Rice, Zizania palustris L., Supports a Whole Genome Duplication in the Zizania Genus.</title>
        <authorList>
            <person name="Haas M."/>
            <person name="Kono T."/>
            <person name="Macchietto M."/>
            <person name="Millas R."/>
            <person name="McGilp L."/>
            <person name="Shao M."/>
            <person name="Duquette J."/>
            <person name="Hirsch C.N."/>
            <person name="Kimball J."/>
        </authorList>
    </citation>
    <scope>NUCLEOTIDE SEQUENCE</scope>
    <source>
        <tissue evidence="1">Fresh leaf tissue</tissue>
    </source>
</reference>
<dbReference type="PANTHER" id="PTHR33874">
    <property type="entry name" value="RING FINGER PROTEIN"/>
    <property type="match status" value="1"/>
</dbReference>
<dbReference type="PANTHER" id="PTHR33874:SF5">
    <property type="entry name" value="OS09G0465500 PROTEIN"/>
    <property type="match status" value="1"/>
</dbReference>
<name>A0A8J5V3J7_ZIZPA</name>
<dbReference type="Proteomes" id="UP000729402">
    <property type="component" value="Unassembled WGS sequence"/>
</dbReference>
<evidence type="ECO:0000313" key="2">
    <source>
        <dbReference type="Proteomes" id="UP000729402"/>
    </source>
</evidence>
<dbReference type="OrthoDB" id="10596432at2759"/>
<dbReference type="EMBL" id="JAAALK010000287">
    <property type="protein sequence ID" value="KAG8057047.1"/>
    <property type="molecule type" value="Genomic_DNA"/>
</dbReference>
<accession>A0A8J5V3J7</accession>
<gene>
    <name evidence="1" type="ORF">GUJ93_ZPchr0002g25299</name>
</gene>
<evidence type="ECO:0000313" key="1">
    <source>
        <dbReference type="EMBL" id="KAG8057047.1"/>
    </source>
</evidence>